<dbReference type="EMBL" id="JAHQIW010004221">
    <property type="protein sequence ID" value="KAJ1361536.1"/>
    <property type="molecule type" value="Genomic_DNA"/>
</dbReference>
<keyword evidence="2" id="KW-1185">Reference proteome</keyword>
<proteinExistence type="predicted"/>
<evidence type="ECO:0000313" key="2">
    <source>
        <dbReference type="Proteomes" id="UP001196413"/>
    </source>
</evidence>
<comment type="caution">
    <text evidence="1">The sequence shown here is derived from an EMBL/GenBank/DDBJ whole genome shotgun (WGS) entry which is preliminary data.</text>
</comment>
<evidence type="ECO:0000313" key="1">
    <source>
        <dbReference type="EMBL" id="KAJ1361536.1"/>
    </source>
</evidence>
<name>A0AAD5N3L6_PARTN</name>
<gene>
    <name evidence="1" type="ORF">KIN20_020810</name>
</gene>
<sequence>MDDSFPITKEHDGSSRLKDCRADSLLSLESMQDWMILMVSWVGEKMTAARIIGTIAATRCDKV</sequence>
<reference evidence="1" key="1">
    <citation type="submission" date="2021-06" db="EMBL/GenBank/DDBJ databases">
        <title>Parelaphostrongylus tenuis whole genome reference sequence.</title>
        <authorList>
            <person name="Garwood T.J."/>
            <person name="Larsen P.A."/>
            <person name="Fountain-Jones N.M."/>
            <person name="Garbe J.R."/>
            <person name="Macchietto M.G."/>
            <person name="Kania S.A."/>
            <person name="Gerhold R.W."/>
            <person name="Richards J.E."/>
            <person name="Wolf T.M."/>
        </authorList>
    </citation>
    <scope>NUCLEOTIDE SEQUENCE</scope>
    <source>
        <strain evidence="1">MNPRO001-30</strain>
        <tissue evidence="1">Meninges</tissue>
    </source>
</reference>
<dbReference type="AlphaFoldDB" id="A0AAD5N3L6"/>
<organism evidence="1 2">
    <name type="scientific">Parelaphostrongylus tenuis</name>
    <name type="common">Meningeal worm</name>
    <dbReference type="NCBI Taxonomy" id="148309"/>
    <lineage>
        <taxon>Eukaryota</taxon>
        <taxon>Metazoa</taxon>
        <taxon>Ecdysozoa</taxon>
        <taxon>Nematoda</taxon>
        <taxon>Chromadorea</taxon>
        <taxon>Rhabditida</taxon>
        <taxon>Rhabditina</taxon>
        <taxon>Rhabditomorpha</taxon>
        <taxon>Strongyloidea</taxon>
        <taxon>Metastrongylidae</taxon>
        <taxon>Parelaphostrongylus</taxon>
    </lineage>
</organism>
<protein>
    <submittedName>
        <fullName evidence="1">Uncharacterized protein</fullName>
    </submittedName>
</protein>
<dbReference type="Proteomes" id="UP001196413">
    <property type="component" value="Unassembled WGS sequence"/>
</dbReference>
<accession>A0AAD5N3L6</accession>